<dbReference type="Gene3D" id="2.60.40.10">
    <property type="entry name" value="Immunoglobulins"/>
    <property type="match status" value="1"/>
</dbReference>
<proteinExistence type="predicted"/>
<reference evidence="1 2" key="1">
    <citation type="submission" date="2016-10" db="EMBL/GenBank/DDBJ databases">
        <title>Paenibacillus species isolates.</title>
        <authorList>
            <person name="Beno S.M."/>
        </authorList>
    </citation>
    <scope>NUCLEOTIDE SEQUENCE [LARGE SCALE GENOMIC DNA]</scope>
    <source>
        <strain evidence="1 2">FSL H7-0744</strain>
    </source>
</reference>
<evidence type="ECO:0000313" key="2">
    <source>
        <dbReference type="Proteomes" id="UP000187412"/>
    </source>
</evidence>
<keyword evidence="2" id="KW-1185">Reference proteome</keyword>
<protein>
    <submittedName>
        <fullName evidence="1">Uncharacterized protein</fullName>
    </submittedName>
</protein>
<comment type="caution">
    <text evidence="1">The sequence shown here is derived from an EMBL/GenBank/DDBJ whole genome shotgun (WGS) entry which is preliminary data.</text>
</comment>
<gene>
    <name evidence="1" type="ORF">BSK56_14435</name>
</gene>
<dbReference type="EMBL" id="MPTB01000017">
    <property type="protein sequence ID" value="OMD47028.1"/>
    <property type="molecule type" value="Genomic_DNA"/>
</dbReference>
<name>A0ABX3H967_PAEBO</name>
<sequence length="542" mass="60300">MFYSVHYTTPSANFTIEDVPESFGKGTWVIGRLYYVTIPYYFTGIANVTSYSYSGNVSFESGLSEGPSLTGLVVVNKPDPNPFKYANADVPVNLTLKGILSGYENSSNIAEWVFYAQEKENLGTLDTKKSYEKSKTSSQAFGKFTIPKMKVENSTDNYQQVYELRVTVRFSKPIETKEGKKDFLSEKLEATVEVYKGEPTVSFPPNIEEPPTPKGRPPVASIFANPIVKAGDELVANGSGSYDPDGDIIGYYFASEGANFVSYSQKGDLATLWYPSERVGQNSIGLTVVDKDMMIDSAGTFVRVIEPIPEALLEIGGTKKQNRKVTLIDKSTSPKHYPIKTDKTKITISAVAGAGGSNAAIKYSGSLNGIYQKDVLFREPGLYKATIYVENTLGYSATNEVTFEIVPDDPPIMYFSTPGRVYRDPQKGNKAIVTLDDLSYSPDGDIISRRVWEYRFDSDNDKSFADESWVVFSDANEHRLNLELSHVGRYEIRHTAYESFNQPTIDEFVTAADRRHADSSDQHIDEKIVEVVNLGPEGDWTW</sequence>
<dbReference type="InterPro" id="IPR013783">
    <property type="entry name" value="Ig-like_fold"/>
</dbReference>
<evidence type="ECO:0000313" key="1">
    <source>
        <dbReference type="EMBL" id="OMD47028.1"/>
    </source>
</evidence>
<dbReference type="Proteomes" id="UP000187412">
    <property type="component" value="Unassembled WGS sequence"/>
</dbReference>
<accession>A0ABX3H967</accession>
<organism evidence="1 2">
    <name type="scientific">Paenibacillus borealis</name>
    <dbReference type="NCBI Taxonomy" id="160799"/>
    <lineage>
        <taxon>Bacteria</taxon>
        <taxon>Bacillati</taxon>
        <taxon>Bacillota</taxon>
        <taxon>Bacilli</taxon>
        <taxon>Bacillales</taxon>
        <taxon>Paenibacillaceae</taxon>
        <taxon>Paenibacillus</taxon>
    </lineage>
</organism>